<dbReference type="EMBL" id="GL883092">
    <property type="protein sequence ID" value="EGG11287.1"/>
    <property type="molecule type" value="Genomic_DNA"/>
</dbReference>
<feature type="compositionally biased region" description="Basic and acidic residues" evidence="1">
    <location>
        <begin position="777"/>
        <end position="796"/>
    </location>
</feature>
<name>F4R7B8_MELLP</name>
<feature type="region of interest" description="Disordered" evidence="1">
    <location>
        <begin position="1227"/>
        <end position="1302"/>
    </location>
</feature>
<feature type="compositionally biased region" description="Basic residues" evidence="1">
    <location>
        <begin position="659"/>
        <end position="675"/>
    </location>
</feature>
<feature type="region of interest" description="Disordered" evidence="1">
    <location>
        <begin position="775"/>
        <end position="804"/>
    </location>
</feature>
<feature type="compositionally biased region" description="Basic and acidic residues" evidence="1">
    <location>
        <begin position="196"/>
        <end position="207"/>
    </location>
</feature>
<dbReference type="Proteomes" id="UP000001072">
    <property type="component" value="Unassembled WGS sequence"/>
</dbReference>
<dbReference type="RefSeq" id="XP_007404922.1">
    <property type="nucleotide sequence ID" value="XM_007404860.1"/>
</dbReference>
<feature type="region of interest" description="Disordered" evidence="1">
    <location>
        <begin position="607"/>
        <end position="626"/>
    </location>
</feature>
<keyword evidence="3" id="KW-1185">Reference proteome</keyword>
<protein>
    <submittedName>
        <fullName evidence="2">Uncharacterized protein</fullName>
    </submittedName>
</protein>
<organism evidence="3">
    <name type="scientific">Melampsora larici-populina (strain 98AG31 / pathotype 3-4-7)</name>
    <name type="common">Poplar leaf rust fungus</name>
    <dbReference type="NCBI Taxonomy" id="747676"/>
    <lineage>
        <taxon>Eukaryota</taxon>
        <taxon>Fungi</taxon>
        <taxon>Dikarya</taxon>
        <taxon>Basidiomycota</taxon>
        <taxon>Pucciniomycotina</taxon>
        <taxon>Pucciniomycetes</taxon>
        <taxon>Pucciniales</taxon>
        <taxon>Melampsoraceae</taxon>
        <taxon>Melampsora</taxon>
    </lineage>
</organism>
<feature type="region of interest" description="Disordered" evidence="1">
    <location>
        <begin position="650"/>
        <end position="694"/>
    </location>
</feature>
<feature type="compositionally biased region" description="Basic and acidic residues" evidence="1">
    <location>
        <begin position="1243"/>
        <end position="1253"/>
    </location>
</feature>
<accession>F4R7B8</accession>
<evidence type="ECO:0000256" key="1">
    <source>
        <dbReference type="SAM" id="MobiDB-lite"/>
    </source>
</evidence>
<dbReference type="OrthoDB" id="10534688at2759"/>
<dbReference type="HOGENOM" id="CLU_254988_0_0_1"/>
<feature type="region of interest" description="Disordered" evidence="1">
    <location>
        <begin position="711"/>
        <end position="733"/>
    </location>
</feature>
<feature type="region of interest" description="Disordered" evidence="1">
    <location>
        <begin position="196"/>
        <end position="226"/>
    </location>
</feature>
<proteinExistence type="predicted"/>
<feature type="compositionally biased region" description="Basic and acidic residues" evidence="1">
    <location>
        <begin position="614"/>
        <end position="626"/>
    </location>
</feature>
<dbReference type="GeneID" id="18935668"/>
<evidence type="ECO:0000313" key="3">
    <source>
        <dbReference type="Proteomes" id="UP000001072"/>
    </source>
</evidence>
<sequence length="1390" mass="159646">MAQKNGFIGAYMHVFNEPDRNVALSKLTGCKEHFCAQITRVKRNNVIIDRGYEKDFEKLAMSLCDPNTPGDPSFDAKIDQLRREFPKARRWIDWWHASDVQAMLFKSRVKQIDDDSLDDDMPATTNAQESLHRVYYMISDANCSIQVGLVQLYALVMSLERDYHDLRRGVTIEYGSTKNYEKVAQILGWAKKARNCREPKNDGRPPDTTEALLGSKSKKKLGRPKGSVNIDRNPVTTFQGFQSSLIPTRRNRCWMNSMSECLYALYTPYWFTGSRGVSIHIFNKLMNLFSSRATWEIHQNGSIRQILSLGQNKIHAAIQTIYPGGFKYDEFASATQYFEGLFDCQGLQKQPRAPPITQKLFRMTRQRKLVCSHNHSHITNESVPMDCITLMPEHFGVGCRSTQTFEYSETPALLDRWTSEEGLRRVSARHCLACPLNKDPNDHISSLPRQAPPLYERTRLLFDPPPPHLYISIDPLVLTTTQPEEAKRMTDECDLPYELNLLGVTYWMRARGFYAAGHYWCKVVRTVGGLTGVWYHNDLINEGIATLESRELVSIGGAMNNTNWVMYSRAPTTAEALIIEKANVKIEKEFGDNQQGDLPFSQQGLESTLQHNPDIPKDVSKQEGGSKDLMRIVELEDLFLSDKHVDEERPQAVAIVKPKVNKPKPKAVPKRRGRKKQDLTPSECALDDSDQGADHDQRLNLKAVGNVKDPNLVEEHDHSGSTVKKVTKRKNQDHLVGENQEDLFLPDGNKEPIHTGKTKKRKGWKGWAIAEEEEEEVKGFDEPVKRSSQESKESGKVRKSKRKKETNFELPIFLEPQTSSGSNRTRDKLVKKFSKTSSPSIYKVTISKAEMSTRHQNRWSLPAQASIADHAQIHPSVTMRSTSNNNPGIQSSSFVNNHRSDIFPHHGYSRRPFGFTKPTDIPRSEEMSDPFALGSDAENNPRLEQLEKMHHLIYHYIPSIEQLASDGTNLYRWSKSLDLAIYNMLNLRHFFSSSHNTFDPIGREEDKLVVRLIYETIPESIKDYIDRIEDYPSAFEIFKTIRNLFENEEANGRTAQVNTWARLFNQTFDRSVNDLTAHINRINSLMDRLDSQGFTWSKDSMAGILYQWTVPILGGWNLEGANRKLDLRWSTDKSPFTSEEIIRAMQSEVNIKKNIHGPSYRPISKDGFAHLPDQDEFDRWIANTINPRTNQDHLTSMVARHTSIAPFGGILPTPWSTRPMWNTAPGIRYPDPVPVTPTPARQEINEKESKRLDMSNNETWKPYPTYTRHRSSTTDSEDNESYEQRGVFDTDSDEEFDESHPDVDPSYRLNLADWNYDKYFIYLYDSENKLLRAIQRNRLPYAVNKELLQAYSSRPPLEPEVIAFDRRKLEMKGDLPWRFLHNKICFCDVS</sequence>
<reference evidence="3" key="1">
    <citation type="journal article" date="2011" name="Proc. Natl. Acad. Sci. U.S.A.">
        <title>Obligate biotrophy features unraveled by the genomic analysis of rust fungi.</title>
        <authorList>
            <person name="Duplessis S."/>
            <person name="Cuomo C.A."/>
            <person name="Lin Y.-C."/>
            <person name="Aerts A."/>
            <person name="Tisserant E."/>
            <person name="Veneault-Fourrey C."/>
            <person name="Joly D.L."/>
            <person name="Hacquard S."/>
            <person name="Amselem J."/>
            <person name="Cantarel B.L."/>
            <person name="Chiu R."/>
            <person name="Coutinho P.M."/>
            <person name="Feau N."/>
            <person name="Field M."/>
            <person name="Frey P."/>
            <person name="Gelhaye E."/>
            <person name="Goldberg J."/>
            <person name="Grabherr M.G."/>
            <person name="Kodira C.D."/>
            <person name="Kohler A."/>
            <person name="Kuees U."/>
            <person name="Lindquist E.A."/>
            <person name="Lucas S.M."/>
            <person name="Mago R."/>
            <person name="Mauceli E."/>
            <person name="Morin E."/>
            <person name="Murat C."/>
            <person name="Pangilinan J.L."/>
            <person name="Park R."/>
            <person name="Pearson M."/>
            <person name="Quesneville H."/>
            <person name="Rouhier N."/>
            <person name="Sakthikumar S."/>
            <person name="Salamov A.A."/>
            <person name="Schmutz J."/>
            <person name="Selles B."/>
            <person name="Shapiro H."/>
            <person name="Tanguay P."/>
            <person name="Tuskan G.A."/>
            <person name="Henrissat B."/>
            <person name="Van de Peer Y."/>
            <person name="Rouze P."/>
            <person name="Ellis J.G."/>
            <person name="Dodds P.N."/>
            <person name="Schein J.E."/>
            <person name="Zhong S."/>
            <person name="Hamelin R.C."/>
            <person name="Grigoriev I.V."/>
            <person name="Szabo L.J."/>
            <person name="Martin F."/>
        </authorList>
    </citation>
    <scope>NUCLEOTIDE SEQUENCE [LARGE SCALE GENOMIC DNA]</scope>
    <source>
        <strain evidence="3">98AG31 / pathotype 3-4-7</strain>
    </source>
</reference>
<dbReference type="KEGG" id="mlr:MELLADRAFT_90744"/>
<dbReference type="InParanoid" id="F4R7B8"/>
<dbReference type="VEuPathDB" id="FungiDB:MELLADRAFT_90744"/>
<evidence type="ECO:0000313" key="2">
    <source>
        <dbReference type="EMBL" id="EGG11287.1"/>
    </source>
</evidence>
<gene>
    <name evidence="2" type="ORF">MELLADRAFT_90744</name>
</gene>